<dbReference type="Gene3D" id="1.20.120.450">
    <property type="entry name" value="dinb family like domain"/>
    <property type="match status" value="1"/>
</dbReference>
<name>A0A3B0SEL5_9ZZZZ</name>
<evidence type="ECO:0000313" key="2">
    <source>
        <dbReference type="EMBL" id="VAV93415.1"/>
    </source>
</evidence>
<dbReference type="PANTHER" id="PTHR37302:SF1">
    <property type="entry name" value="PROTEIN DINB"/>
    <property type="match status" value="1"/>
</dbReference>
<keyword evidence="1" id="KW-0479">Metal-binding</keyword>
<sequence length="171" mass="19313">MPNKDYAVLMAKYNLWQNQSLMAATDTLTDADRKQNRGAFFGSIEKTFSHVFWGDQIWLSRFAGTPPPSADITDSTALIADWAAFCTARKSFDQRILQWANEVTPDWFSGDLSWFSGALGRDFTRPKDMLVVQLFNHQTHHRGQIHAMLTAAGAKPDDTDVPFMPDPILNM</sequence>
<accession>A0A3B0SEL5</accession>
<dbReference type="InterPro" id="IPR034660">
    <property type="entry name" value="DinB/YfiT-like"/>
</dbReference>
<protein>
    <submittedName>
        <fullName evidence="2">DinB family protein</fullName>
    </submittedName>
</protein>
<organism evidence="2">
    <name type="scientific">hydrothermal vent metagenome</name>
    <dbReference type="NCBI Taxonomy" id="652676"/>
    <lineage>
        <taxon>unclassified sequences</taxon>
        <taxon>metagenomes</taxon>
        <taxon>ecological metagenomes</taxon>
    </lineage>
</organism>
<dbReference type="Pfam" id="PF05163">
    <property type="entry name" value="DinB"/>
    <property type="match status" value="1"/>
</dbReference>
<reference evidence="2" key="1">
    <citation type="submission" date="2018-06" db="EMBL/GenBank/DDBJ databases">
        <authorList>
            <person name="Zhirakovskaya E."/>
        </authorList>
    </citation>
    <scope>NUCLEOTIDE SEQUENCE</scope>
</reference>
<evidence type="ECO:0000256" key="1">
    <source>
        <dbReference type="ARBA" id="ARBA00022723"/>
    </source>
</evidence>
<dbReference type="SUPFAM" id="SSF109854">
    <property type="entry name" value="DinB/YfiT-like putative metalloenzymes"/>
    <property type="match status" value="1"/>
</dbReference>
<dbReference type="AlphaFoldDB" id="A0A3B0SEL5"/>
<dbReference type="GO" id="GO:0046872">
    <property type="term" value="F:metal ion binding"/>
    <property type="evidence" value="ECO:0007669"/>
    <property type="project" value="UniProtKB-KW"/>
</dbReference>
<dbReference type="PANTHER" id="PTHR37302">
    <property type="entry name" value="SLR1116 PROTEIN"/>
    <property type="match status" value="1"/>
</dbReference>
<proteinExistence type="predicted"/>
<dbReference type="InterPro" id="IPR007837">
    <property type="entry name" value="DinB"/>
</dbReference>
<gene>
    <name evidence="2" type="ORF">MNBD_ALPHA07-1513</name>
</gene>
<dbReference type="EMBL" id="UOEG01000104">
    <property type="protein sequence ID" value="VAV93415.1"/>
    <property type="molecule type" value="Genomic_DNA"/>
</dbReference>